<dbReference type="RefSeq" id="WP_091086869.1">
    <property type="nucleotide sequence ID" value="NZ_FMHT01000003.1"/>
</dbReference>
<keyword evidence="2" id="KW-1185">Reference proteome</keyword>
<sequence length="305" mass="33061">MPHDFVIPEQVLQTAIALVRDDLGTAGTFNRDYEDNFGGGKGTVVNVRVPATLNARRRLLSADGTAITVDTITEDTTPVEMTHHVYSAVDVSDVQMRMDIENFARQVVAPQIRGMVEDIENFAVETMQALPESTGLAYDPTKPQLLFTQARKVLRDLGLSPNGLWAAVGTGVYAELVDASAFTDASQSGSSDALVNAEVRRVRGFNTMENNRLADDEIVFYGRDSFTLAIRAPFPPDGAAFSASEAANGFAMTWVKDYDSQVLKDRSVFQTYIGAKAMQVKRLAADGTTSLVTPALRVLTSTDPA</sequence>
<evidence type="ECO:0000313" key="1">
    <source>
        <dbReference type="EMBL" id="SCL33028.1"/>
    </source>
</evidence>
<protein>
    <submittedName>
        <fullName evidence="1">p22 coat protein-gene protein 5</fullName>
    </submittedName>
</protein>
<proteinExistence type="predicted"/>
<dbReference type="EMBL" id="FMHT01000003">
    <property type="protein sequence ID" value="SCL33028.1"/>
    <property type="molecule type" value="Genomic_DNA"/>
</dbReference>
<keyword evidence="1" id="KW-0946">Virion</keyword>
<dbReference type="STRING" id="145857.GA0070616_4616"/>
<organism evidence="1 2">
    <name type="scientific">Micromonospora nigra</name>
    <dbReference type="NCBI Taxonomy" id="145857"/>
    <lineage>
        <taxon>Bacteria</taxon>
        <taxon>Bacillati</taxon>
        <taxon>Actinomycetota</taxon>
        <taxon>Actinomycetes</taxon>
        <taxon>Micromonosporales</taxon>
        <taxon>Micromonosporaceae</taxon>
        <taxon>Micromonospora</taxon>
    </lineage>
</organism>
<dbReference type="Proteomes" id="UP000199699">
    <property type="component" value="Unassembled WGS sequence"/>
</dbReference>
<evidence type="ECO:0000313" key="2">
    <source>
        <dbReference type="Proteomes" id="UP000199699"/>
    </source>
</evidence>
<gene>
    <name evidence="1" type="ORF">GA0070616_4616</name>
</gene>
<accession>A0A1C6SU89</accession>
<dbReference type="AlphaFoldDB" id="A0A1C6SU89"/>
<keyword evidence="1" id="KW-0167">Capsid protein</keyword>
<dbReference type="OrthoDB" id="3987726at2"/>
<reference evidence="1 2" key="1">
    <citation type="submission" date="2016-06" db="EMBL/GenBank/DDBJ databases">
        <authorList>
            <person name="Kjaerup R.B."/>
            <person name="Dalgaard T.S."/>
            <person name="Juul-Madsen H.R."/>
        </authorList>
    </citation>
    <scope>NUCLEOTIDE SEQUENCE [LARGE SCALE GENOMIC DNA]</scope>
    <source>
        <strain evidence="1 2">DSM 43818</strain>
    </source>
</reference>
<name>A0A1C6SU89_9ACTN</name>